<name>A0A164RFX9_9AGAM</name>
<sequence>MPSASVSVNGTVIAQSSDTVVVEGNHYFPPQSLKEGILGDSNTQYTCGWKGDAKYYNGTVDGKQIKDIAWSYPNPKPAAQNIAGYLAFDKAKTTIQV</sequence>
<keyword evidence="3" id="KW-1185">Reference proteome</keyword>
<dbReference type="Gene3D" id="2.170.150.40">
    <property type="entry name" value="Domain of unknown function (DUF427)"/>
    <property type="match status" value="1"/>
</dbReference>
<evidence type="ECO:0000313" key="2">
    <source>
        <dbReference type="EMBL" id="KZS90520.1"/>
    </source>
</evidence>
<organism evidence="2 3">
    <name type="scientific">Sistotremastrum niveocremeum HHB9708</name>
    <dbReference type="NCBI Taxonomy" id="1314777"/>
    <lineage>
        <taxon>Eukaryota</taxon>
        <taxon>Fungi</taxon>
        <taxon>Dikarya</taxon>
        <taxon>Basidiomycota</taxon>
        <taxon>Agaricomycotina</taxon>
        <taxon>Agaricomycetes</taxon>
        <taxon>Sistotremastrales</taxon>
        <taxon>Sistotremastraceae</taxon>
        <taxon>Sertulicium</taxon>
        <taxon>Sertulicium niveocremeum</taxon>
    </lineage>
</organism>
<dbReference type="PANTHER" id="PTHR34310">
    <property type="entry name" value="DUF427 DOMAIN PROTEIN (AFU_ORTHOLOGUE AFUA_3G02220)"/>
    <property type="match status" value="1"/>
</dbReference>
<dbReference type="InterPro" id="IPR007361">
    <property type="entry name" value="DUF427"/>
</dbReference>
<dbReference type="InterPro" id="IPR038694">
    <property type="entry name" value="DUF427_sf"/>
</dbReference>
<dbReference type="Proteomes" id="UP000076722">
    <property type="component" value="Unassembled WGS sequence"/>
</dbReference>
<dbReference type="PANTHER" id="PTHR34310:SF9">
    <property type="entry name" value="BLR5716 PROTEIN"/>
    <property type="match status" value="1"/>
</dbReference>
<feature type="domain" description="DUF427" evidence="1">
    <location>
        <begin position="5"/>
        <end position="90"/>
    </location>
</feature>
<gene>
    <name evidence="2" type="ORF">SISNIDRAFT_457680</name>
</gene>
<protein>
    <submittedName>
        <fullName evidence="2">DUF427-domain-containing protein</fullName>
    </submittedName>
</protein>
<dbReference type="AlphaFoldDB" id="A0A164RFX9"/>
<evidence type="ECO:0000259" key="1">
    <source>
        <dbReference type="Pfam" id="PF04248"/>
    </source>
</evidence>
<reference evidence="2 3" key="1">
    <citation type="journal article" date="2016" name="Mol. Biol. Evol.">
        <title>Comparative Genomics of Early-Diverging Mushroom-Forming Fungi Provides Insights into the Origins of Lignocellulose Decay Capabilities.</title>
        <authorList>
            <person name="Nagy L.G."/>
            <person name="Riley R."/>
            <person name="Tritt A."/>
            <person name="Adam C."/>
            <person name="Daum C."/>
            <person name="Floudas D."/>
            <person name="Sun H."/>
            <person name="Yadav J.S."/>
            <person name="Pangilinan J."/>
            <person name="Larsson K.H."/>
            <person name="Matsuura K."/>
            <person name="Barry K."/>
            <person name="Labutti K."/>
            <person name="Kuo R."/>
            <person name="Ohm R.A."/>
            <person name="Bhattacharya S.S."/>
            <person name="Shirouzu T."/>
            <person name="Yoshinaga Y."/>
            <person name="Martin F.M."/>
            <person name="Grigoriev I.V."/>
            <person name="Hibbett D.S."/>
        </authorList>
    </citation>
    <scope>NUCLEOTIDE SEQUENCE [LARGE SCALE GENOMIC DNA]</scope>
    <source>
        <strain evidence="2 3">HHB9708</strain>
    </source>
</reference>
<dbReference type="OrthoDB" id="18996at2759"/>
<dbReference type="Pfam" id="PF04248">
    <property type="entry name" value="NTP_transf_9"/>
    <property type="match status" value="1"/>
</dbReference>
<dbReference type="EMBL" id="KV419421">
    <property type="protein sequence ID" value="KZS90520.1"/>
    <property type="molecule type" value="Genomic_DNA"/>
</dbReference>
<accession>A0A164RFX9</accession>
<proteinExistence type="predicted"/>
<evidence type="ECO:0000313" key="3">
    <source>
        <dbReference type="Proteomes" id="UP000076722"/>
    </source>
</evidence>